<dbReference type="PANTHER" id="PTHR33202:SF7">
    <property type="entry name" value="FERRIC UPTAKE REGULATION PROTEIN"/>
    <property type="match status" value="1"/>
</dbReference>
<dbReference type="InterPro" id="IPR002481">
    <property type="entry name" value="FUR"/>
</dbReference>
<dbReference type="AlphaFoldDB" id="A0A9D9IHY6"/>
<keyword evidence="1" id="KW-0408">Iron</keyword>
<protein>
    <submittedName>
        <fullName evidence="2">Transcriptional repressor</fullName>
    </submittedName>
</protein>
<dbReference type="InterPro" id="IPR036388">
    <property type="entry name" value="WH-like_DNA-bd_sf"/>
</dbReference>
<dbReference type="GO" id="GO:0045892">
    <property type="term" value="P:negative regulation of DNA-templated transcription"/>
    <property type="evidence" value="ECO:0007669"/>
    <property type="project" value="TreeGrafter"/>
</dbReference>
<keyword evidence="1" id="KW-0479">Metal-binding</keyword>
<dbReference type="EMBL" id="JADIMA010000037">
    <property type="protein sequence ID" value="MBO8472782.1"/>
    <property type="molecule type" value="Genomic_DNA"/>
</dbReference>
<dbReference type="InterPro" id="IPR036390">
    <property type="entry name" value="WH_DNA-bd_sf"/>
</dbReference>
<dbReference type="GO" id="GO:0003700">
    <property type="term" value="F:DNA-binding transcription factor activity"/>
    <property type="evidence" value="ECO:0007669"/>
    <property type="project" value="InterPro"/>
</dbReference>
<comment type="caution">
    <text evidence="2">The sequence shown here is derived from an EMBL/GenBank/DDBJ whole genome shotgun (WGS) entry which is preliminary data.</text>
</comment>
<reference evidence="2" key="2">
    <citation type="journal article" date="2021" name="PeerJ">
        <title>Extensive microbial diversity within the chicken gut microbiome revealed by metagenomics and culture.</title>
        <authorList>
            <person name="Gilroy R."/>
            <person name="Ravi A."/>
            <person name="Getino M."/>
            <person name="Pursley I."/>
            <person name="Horton D.L."/>
            <person name="Alikhan N.F."/>
            <person name="Baker D."/>
            <person name="Gharbi K."/>
            <person name="Hall N."/>
            <person name="Watson M."/>
            <person name="Adriaenssens E.M."/>
            <person name="Foster-Nyarko E."/>
            <person name="Jarju S."/>
            <person name="Secka A."/>
            <person name="Antonio M."/>
            <person name="Oren A."/>
            <person name="Chaudhuri R.R."/>
            <person name="La Ragione R."/>
            <person name="Hildebrand F."/>
            <person name="Pallen M.J."/>
        </authorList>
    </citation>
    <scope>NUCLEOTIDE SEQUENCE</scope>
    <source>
        <strain evidence="2">B1-8020</strain>
    </source>
</reference>
<evidence type="ECO:0000256" key="1">
    <source>
        <dbReference type="PIRSR" id="PIRSR602481-2"/>
    </source>
</evidence>
<gene>
    <name evidence="2" type="ORF">IAB81_04055</name>
</gene>
<dbReference type="PANTHER" id="PTHR33202">
    <property type="entry name" value="ZINC UPTAKE REGULATION PROTEIN"/>
    <property type="match status" value="1"/>
</dbReference>
<reference evidence="2" key="1">
    <citation type="submission" date="2020-10" db="EMBL/GenBank/DDBJ databases">
        <authorList>
            <person name="Gilroy R."/>
        </authorList>
    </citation>
    <scope>NUCLEOTIDE SEQUENCE</scope>
    <source>
        <strain evidence="2">B1-8020</strain>
    </source>
</reference>
<dbReference type="Proteomes" id="UP000823604">
    <property type="component" value="Unassembled WGS sequence"/>
</dbReference>
<dbReference type="GO" id="GO:0008270">
    <property type="term" value="F:zinc ion binding"/>
    <property type="evidence" value="ECO:0007669"/>
    <property type="project" value="TreeGrafter"/>
</dbReference>
<proteinExistence type="predicted"/>
<sequence length="142" mass="15620">MDVPTVEQIGDKLRRAGLKVTNQRVAVYRVLAMLGHASVDSIVARVRQALPVVTVAAVYNILEAMADAGLIGRVHSTGKMVYDITSTCHDHLIIDNGKAVADLDDPDFRKMIESYFSGKRLDGYRINGARVYIDVETISKCN</sequence>
<dbReference type="GO" id="GO:1900376">
    <property type="term" value="P:regulation of secondary metabolite biosynthetic process"/>
    <property type="evidence" value="ECO:0007669"/>
    <property type="project" value="TreeGrafter"/>
</dbReference>
<evidence type="ECO:0000313" key="2">
    <source>
        <dbReference type="EMBL" id="MBO8472782.1"/>
    </source>
</evidence>
<dbReference type="Gene3D" id="1.10.10.10">
    <property type="entry name" value="Winged helix-like DNA-binding domain superfamily/Winged helix DNA-binding domain"/>
    <property type="match status" value="1"/>
</dbReference>
<organism evidence="2 3">
    <name type="scientific">Candidatus Merdivivens pullicola</name>
    <dbReference type="NCBI Taxonomy" id="2840872"/>
    <lineage>
        <taxon>Bacteria</taxon>
        <taxon>Pseudomonadati</taxon>
        <taxon>Bacteroidota</taxon>
        <taxon>Bacteroidia</taxon>
        <taxon>Bacteroidales</taxon>
        <taxon>Muribaculaceae</taxon>
        <taxon>Muribaculaceae incertae sedis</taxon>
        <taxon>Candidatus Merdivivens</taxon>
    </lineage>
</organism>
<dbReference type="GO" id="GO:0000976">
    <property type="term" value="F:transcription cis-regulatory region binding"/>
    <property type="evidence" value="ECO:0007669"/>
    <property type="project" value="TreeGrafter"/>
</dbReference>
<name>A0A9D9IHY6_9BACT</name>
<feature type="binding site" evidence="1">
    <location>
        <position position="90"/>
    </location>
    <ligand>
        <name>Fe cation</name>
        <dbReference type="ChEBI" id="CHEBI:24875"/>
    </ligand>
</feature>
<comment type="cofactor">
    <cofactor evidence="1">
        <name>Mn(2+)</name>
        <dbReference type="ChEBI" id="CHEBI:29035"/>
    </cofactor>
    <cofactor evidence="1">
        <name>Fe(2+)</name>
        <dbReference type="ChEBI" id="CHEBI:29033"/>
    </cofactor>
    <text evidence="1">Binds 1 Mn(2+) or Fe(2+) ion per subunit.</text>
</comment>
<accession>A0A9D9IHY6</accession>
<evidence type="ECO:0000313" key="3">
    <source>
        <dbReference type="Proteomes" id="UP000823604"/>
    </source>
</evidence>
<dbReference type="Pfam" id="PF01475">
    <property type="entry name" value="FUR"/>
    <property type="match status" value="1"/>
</dbReference>
<dbReference type="SUPFAM" id="SSF46785">
    <property type="entry name" value="Winged helix' DNA-binding domain"/>
    <property type="match status" value="1"/>
</dbReference>